<protein>
    <submittedName>
        <fullName evidence="6">DNA-binding response regulator</fullName>
    </submittedName>
</protein>
<dbReference type="PROSITE" id="PS50043">
    <property type="entry name" value="HTH_LUXR_2"/>
    <property type="match status" value="1"/>
</dbReference>
<keyword evidence="2 6" id="KW-0238">DNA-binding</keyword>
<accession>A0A4Y3WMZ3</accession>
<dbReference type="PANTHER" id="PTHR43214">
    <property type="entry name" value="TWO-COMPONENT RESPONSE REGULATOR"/>
    <property type="match status" value="1"/>
</dbReference>
<dbReference type="Proteomes" id="UP000320338">
    <property type="component" value="Unassembled WGS sequence"/>
</dbReference>
<dbReference type="InterPro" id="IPR000792">
    <property type="entry name" value="Tscrpt_reg_LuxR_C"/>
</dbReference>
<evidence type="ECO:0000256" key="1">
    <source>
        <dbReference type="ARBA" id="ARBA00022553"/>
    </source>
</evidence>
<dbReference type="SMART" id="SM00421">
    <property type="entry name" value="HTH_LUXR"/>
    <property type="match status" value="1"/>
</dbReference>
<evidence type="ECO:0000313" key="6">
    <source>
        <dbReference type="EMBL" id="GEC20302.1"/>
    </source>
</evidence>
<name>A0A4Y3WMZ3_9PSEU</name>
<evidence type="ECO:0000256" key="3">
    <source>
        <dbReference type="PROSITE-ProRule" id="PRU00169"/>
    </source>
</evidence>
<dbReference type="PRINTS" id="PR00038">
    <property type="entry name" value="HTHLUXR"/>
</dbReference>
<dbReference type="Pfam" id="PF00072">
    <property type="entry name" value="Response_reg"/>
    <property type="match status" value="1"/>
</dbReference>
<feature type="domain" description="HTH luxR-type" evidence="4">
    <location>
        <begin position="159"/>
        <end position="224"/>
    </location>
</feature>
<keyword evidence="7" id="KW-1185">Reference proteome</keyword>
<evidence type="ECO:0000313" key="7">
    <source>
        <dbReference type="Proteomes" id="UP000320338"/>
    </source>
</evidence>
<dbReference type="InterPro" id="IPR011006">
    <property type="entry name" value="CheY-like_superfamily"/>
</dbReference>
<dbReference type="InterPro" id="IPR001789">
    <property type="entry name" value="Sig_transdc_resp-reg_receiver"/>
</dbReference>
<dbReference type="EMBL" id="BJNG01000018">
    <property type="protein sequence ID" value="GEC20302.1"/>
    <property type="molecule type" value="Genomic_DNA"/>
</dbReference>
<reference evidence="6 7" key="1">
    <citation type="submission" date="2019-06" db="EMBL/GenBank/DDBJ databases">
        <title>Whole genome shotgun sequence of Pseudonocardia hydrocarbonoxydans NBRC 14498.</title>
        <authorList>
            <person name="Hosoyama A."/>
            <person name="Uohara A."/>
            <person name="Ohji S."/>
            <person name="Ichikawa N."/>
        </authorList>
    </citation>
    <scope>NUCLEOTIDE SEQUENCE [LARGE SCALE GENOMIC DNA]</scope>
    <source>
        <strain evidence="6 7">NBRC 14498</strain>
    </source>
</reference>
<evidence type="ECO:0000256" key="2">
    <source>
        <dbReference type="ARBA" id="ARBA00023125"/>
    </source>
</evidence>
<dbReference type="PROSITE" id="PS50110">
    <property type="entry name" value="RESPONSE_REGULATORY"/>
    <property type="match status" value="1"/>
</dbReference>
<dbReference type="GO" id="GO:0003677">
    <property type="term" value="F:DNA binding"/>
    <property type="evidence" value="ECO:0007669"/>
    <property type="project" value="UniProtKB-KW"/>
</dbReference>
<feature type="modified residue" description="4-aspartylphosphate" evidence="3">
    <location>
        <position position="72"/>
    </location>
</feature>
<evidence type="ECO:0000259" key="5">
    <source>
        <dbReference type="PROSITE" id="PS50110"/>
    </source>
</evidence>
<dbReference type="InterPro" id="IPR058245">
    <property type="entry name" value="NreC/VraR/RcsB-like_REC"/>
</dbReference>
<feature type="domain" description="Response regulatory" evidence="5">
    <location>
        <begin position="19"/>
        <end position="137"/>
    </location>
</feature>
<dbReference type="Gene3D" id="3.40.50.2300">
    <property type="match status" value="1"/>
</dbReference>
<dbReference type="CDD" id="cd06170">
    <property type="entry name" value="LuxR_C_like"/>
    <property type="match status" value="1"/>
</dbReference>
<comment type="caution">
    <text evidence="6">The sequence shown here is derived from an EMBL/GenBank/DDBJ whole genome shotgun (WGS) entry which is preliminary data.</text>
</comment>
<dbReference type="InterPro" id="IPR039420">
    <property type="entry name" value="WalR-like"/>
</dbReference>
<dbReference type="CDD" id="cd17535">
    <property type="entry name" value="REC_NarL-like"/>
    <property type="match status" value="1"/>
</dbReference>
<organism evidence="6 7">
    <name type="scientific">Pseudonocardia hydrocarbonoxydans</name>
    <dbReference type="NCBI Taxonomy" id="76726"/>
    <lineage>
        <taxon>Bacteria</taxon>
        <taxon>Bacillati</taxon>
        <taxon>Actinomycetota</taxon>
        <taxon>Actinomycetes</taxon>
        <taxon>Pseudonocardiales</taxon>
        <taxon>Pseudonocardiaceae</taxon>
        <taxon>Pseudonocardia</taxon>
    </lineage>
</organism>
<dbReference type="SUPFAM" id="SSF46894">
    <property type="entry name" value="C-terminal effector domain of the bipartite response regulators"/>
    <property type="match status" value="1"/>
</dbReference>
<proteinExistence type="predicted"/>
<dbReference type="AlphaFoldDB" id="A0A4Y3WMZ3"/>
<keyword evidence="1 3" id="KW-0597">Phosphoprotein</keyword>
<dbReference type="SUPFAM" id="SSF52172">
    <property type="entry name" value="CheY-like"/>
    <property type="match status" value="1"/>
</dbReference>
<dbReference type="PANTHER" id="PTHR43214:SF43">
    <property type="entry name" value="TWO-COMPONENT RESPONSE REGULATOR"/>
    <property type="match status" value="1"/>
</dbReference>
<dbReference type="GO" id="GO:0000160">
    <property type="term" value="P:phosphorelay signal transduction system"/>
    <property type="evidence" value="ECO:0007669"/>
    <property type="project" value="InterPro"/>
</dbReference>
<dbReference type="Pfam" id="PF00196">
    <property type="entry name" value="GerE"/>
    <property type="match status" value="1"/>
</dbReference>
<dbReference type="GO" id="GO:0006355">
    <property type="term" value="P:regulation of DNA-templated transcription"/>
    <property type="evidence" value="ECO:0007669"/>
    <property type="project" value="InterPro"/>
</dbReference>
<evidence type="ECO:0000259" key="4">
    <source>
        <dbReference type="PROSITE" id="PS50043"/>
    </source>
</evidence>
<dbReference type="InterPro" id="IPR016032">
    <property type="entry name" value="Sig_transdc_resp-reg_C-effctor"/>
</dbReference>
<gene>
    <name evidence="6" type="ORF">PHY01_25850</name>
</gene>
<dbReference type="SMART" id="SM00448">
    <property type="entry name" value="REC"/>
    <property type="match status" value="1"/>
</dbReference>
<sequence>MTGRPEPLQSPIVRDGRYVVVIVDDHALFAQGLALLLESRAGDRFVVAGSTTRGEDAVALVGREAADIAIVDLALPPLGGVETIRRVTAAYPRTHVLALSGTDDLGLATAALQAGAAGFLGKSADPEVLVAPLLAIVAGVRVVRPDLLDALLAAGDRTGDGLLERLGPREVALWRLLARGLETSEIARPMLVSERTAKRMIASLLHRLGAANRVEAAALAGRYGLLDDTDDPAPR</sequence>